<protein>
    <submittedName>
        <fullName evidence="1">Uncharacterized protein</fullName>
    </submittedName>
</protein>
<name>A0A8X7W7M8_BRACI</name>
<dbReference type="OrthoDB" id="10440330at2759"/>
<dbReference type="Proteomes" id="UP000886595">
    <property type="component" value="Unassembled WGS sequence"/>
</dbReference>
<proteinExistence type="predicted"/>
<dbReference type="EMBL" id="JAAMPC010000002">
    <property type="protein sequence ID" value="KAG2323900.1"/>
    <property type="molecule type" value="Genomic_DNA"/>
</dbReference>
<evidence type="ECO:0000313" key="2">
    <source>
        <dbReference type="Proteomes" id="UP000886595"/>
    </source>
</evidence>
<keyword evidence="2" id="KW-1185">Reference proteome</keyword>
<organism evidence="1 2">
    <name type="scientific">Brassica carinata</name>
    <name type="common">Ethiopian mustard</name>
    <name type="synonym">Abyssinian cabbage</name>
    <dbReference type="NCBI Taxonomy" id="52824"/>
    <lineage>
        <taxon>Eukaryota</taxon>
        <taxon>Viridiplantae</taxon>
        <taxon>Streptophyta</taxon>
        <taxon>Embryophyta</taxon>
        <taxon>Tracheophyta</taxon>
        <taxon>Spermatophyta</taxon>
        <taxon>Magnoliopsida</taxon>
        <taxon>eudicotyledons</taxon>
        <taxon>Gunneridae</taxon>
        <taxon>Pentapetalae</taxon>
        <taxon>rosids</taxon>
        <taxon>malvids</taxon>
        <taxon>Brassicales</taxon>
        <taxon>Brassicaceae</taxon>
        <taxon>Brassiceae</taxon>
        <taxon>Brassica</taxon>
    </lineage>
</organism>
<comment type="caution">
    <text evidence="1">The sequence shown here is derived from an EMBL/GenBank/DDBJ whole genome shotgun (WGS) entry which is preliminary data.</text>
</comment>
<accession>A0A8X7W7M8</accession>
<dbReference type="AlphaFoldDB" id="A0A8X7W7M8"/>
<evidence type="ECO:0000313" key="1">
    <source>
        <dbReference type="EMBL" id="KAG2323900.1"/>
    </source>
</evidence>
<reference evidence="1 2" key="1">
    <citation type="submission" date="2020-02" db="EMBL/GenBank/DDBJ databases">
        <authorList>
            <person name="Ma Q."/>
            <person name="Huang Y."/>
            <person name="Song X."/>
            <person name="Pei D."/>
        </authorList>
    </citation>
    <scope>NUCLEOTIDE SEQUENCE [LARGE SCALE GENOMIC DNA]</scope>
    <source>
        <strain evidence="1">Sxm20200214</strain>
        <tissue evidence="1">Leaf</tissue>
    </source>
</reference>
<sequence length="100" mass="11879">MTMVRISMPCLCYALETLQTAEGKTVLSSLDWEASKQRADRAWREVKISMRFVSVIMKDEYTENLKNNRPPLSCHKNDIDNRCARCFPYKHMRKFLDFIR</sequence>
<gene>
    <name evidence="1" type="ORF">Bca52824_006628</name>
</gene>